<keyword evidence="4" id="KW-1185">Reference proteome</keyword>
<dbReference type="InterPro" id="IPR011989">
    <property type="entry name" value="ARM-like"/>
</dbReference>
<proteinExistence type="predicted"/>
<evidence type="ECO:0000256" key="1">
    <source>
        <dbReference type="ARBA" id="ARBA00022737"/>
    </source>
</evidence>
<dbReference type="SUPFAM" id="SSF48371">
    <property type="entry name" value="ARM repeat"/>
    <property type="match status" value="1"/>
</dbReference>
<dbReference type="OMA" id="LYPMQSR"/>
<dbReference type="PANTHER" id="PTHR46618">
    <property type="entry name" value="ARMADILLO REPEAT-CONTAINING PROTEIN 3"/>
    <property type="match status" value="1"/>
</dbReference>
<name>D6W9F3_TRICA</name>
<dbReference type="STRING" id="7070.D6W9F3"/>
<dbReference type="InterPro" id="IPR055164">
    <property type="entry name" value="EDR1/CTR1/ARMC3-like_pept-like"/>
</dbReference>
<dbReference type="Gene3D" id="1.25.10.10">
    <property type="entry name" value="Leucine-rich Repeat Variant"/>
    <property type="match status" value="2"/>
</dbReference>
<protein>
    <recommendedName>
        <fullName evidence="2">EDR1/CTR1/ARMC3-like peptidase-like domain-containing protein</fullName>
    </recommendedName>
</protein>
<feature type="domain" description="EDR1/CTR1/ARMC3-like peptidase-like" evidence="2">
    <location>
        <begin position="670"/>
        <end position="807"/>
    </location>
</feature>
<dbReference type="PhylomeDB" id="D6W9F3"/>
<dbReference type="Pfam" id="PF14381">
    <property type="entry name" value="EDR1_CTR1_ARMC3_pept"/>
    <property type="match status" value="1"/>
</dbReference>
<dbReference type="Proteomes" id="UP000007266">
    <property type="component" value="Linkage group 2"/>
</dbReference>
<evidence type="ECO:0000313" key="4">
    <source>
        <dbReference type="Proteomes" id="UP000007266"/>
    </source>
</evidence>
<evidence type="ECO:0000313" key="3">
    <source>
        <dbReference type="EMBL" id="EEZ98165.1"/>
    </source>
</evidence>
<dbReference type="InterPro" id="IPR016024">
    <property type="entry name" value="ARM-type_fold"/>
</dbReference>
<reference evidence="3 4" key="1">
    <citation type="journal article" date="2008" name="Nature">
        <title>The genome of the model beetle and pest Tribolium castaneum.</title>
        <authorList>
            <consortium name="Tribolium Genome Sequencing Consortium"/>
            <person name="Richards S."/>
            <person name="Gibbs R.A."/>
            <person name="Weinstock G.M."/>
            <person name="Brown S.J."/>
            <person name="Denell R."/>
            <person name="Beeman R.W."/>
            <person name="Gibbs R."/>
            <person name="Beeman R.W."/>
            <person name="Brown S.J."/>
            <person name="Bucher G."/>
            <person name="Friedrich M."/>
            <person name="Grimmelikhuijzen C.J."/>
            <person name="Klingler M."/>
            <person name="Lorenzen M."/>
            <person name="Richards S."/>
            <person name="Roth S."/>
            <person name="Schroder R."/>
            <person name="Tautz D."/>
            <person name="Zdobnov E.M."/>
            <person name="Muzny D."/>
            <person name="Gibbs R.A."/>
            <person name="Weinstock G.M."/>
            <person name="Attaway T."/>
            <person name="Bell S."/>
            <person name="Buhay C.J."/>
            <person name="Chandrabose M.N."/>
            <person name="Chavez D."/>
            <person name="Clerk-Blankenburg K.P."/>
            <person name="Cree A."/>
            <person name="Dao M."/>
            <person name="Davis C."/>
            <person name="Chacko J."/>
            <person name="Dinh H."/>
            <person name="Dugan-Rocha S."/>
            <person name="Fowler G."/>
            <person name="Garner T.T."/>
            <person name="Garnes J."/>
            <person name="Gnirke A."/>
            <person name="Hawes A."/>
            <person name="Hernandez J."/>
            <person name="Hines S."/>
            <person name="Holder M."/>
            <person name="Hume J."/>
            <person name="Jhangiani S.N."/>
            <person name="Joshi V."/>
            <person name="Khan Z.M."/>
            <person name="Jackson L."/>
            <person name="Kovar C."/>
            <person name="Kowis A."/>
            <person name="Lee S."/>
            <person name="Lewis L.R."/>
            <person name="Margolis J."/>
            <person name="Morgan M."/>
            <person name="Nazareth L.V."/>
            <person name="Nguyen N."/>
            <person name="Okwuonu G."/>
            <person name="Parker D."/>
            <person name="Richards S."/>
            <person name="Ruiz S.J."/>
            <person name="Santibanez J."/>
            <person name="Savard J."/>
            <person name="Scherer S.E."/>
            <person name="Schneider B."/>
            <person name="Sodergren E."/>
            <person name="Tautz D."/>
            <person name="Vattahil S."/>
            <person name="Villasana D."/>
            <person name="White C.S."/>
            <person name="Wright R."/>
            <person name="Park Y."/>
            <person name="Beeman R.W."/>
            <person name="Lord J."/>
            <person name="Oppert B."/>
            <person name="Lorenzen M."/>
            <person name="Brown S."/>
            <person name="Wang L."/>
            <person name="Savard J."/>
            <person name="Tautz D."/>
            <person name="Richards S."/>
            <person name="Weinstock G."/>
            <person name="Gibbs R.A."/>
            <person name="Liu Y."/>
            <person name="Worley K."/>
            <person name="Weinstock G."/>
            <person name="Elsik C.G."/>
            <person name="Reese J.T."/>
            <person name="Elhaik E."/>
            <person name="Landan G."/>
            <person name="Graur D."/>
            <person name="Arensburger P."/>
            <person name="Atkinson P."/>
            <person name="Beeman R.W."/>
            <person name="Beidler J."/>
            <person name="Brown S.J."/>
            <person name="Demuth J.P."/>
            <person name="Drury D.W."/>
            <person name="Du Y.Z."/>
            <person name="Fujiwara H."/>
            <person name="Lorenzen M."/>
            <person name="Maselli V."/>
            <person name="Osanai M."/>
            <person name="Park Y."/>
            <person name="Robertson H.M."/>
            <person name="Tu Z."/>
            <person name="Wang J.J."/>
            <person name="Wang S."/>
            <person name="Richards S."/>
            <person name="Song H."/>
            <person name="Zhang L."/>
            <person name="Sodergren E."/>
            <person name="Werner D."/>
            <person name="Stanke M."/>
            <person name="Morgenstern B."/>
            <person name="Solovyev V."/>
            <person name="Kosarev P."/>
            <person name="Brown G."/>
            <person name="Chen H.C."/>
            <person name="Ermolaeva O."/>
            <person name="Hlavina W."/>
            <person name="Kapustin Y."/>
            <person name="Kiryutin B."/>
            <person name="Kitts P."/>
            <person name="Maglott D."/>
            <person name="Pruitt K."/>
            <person name="Sapojnikov V."/>
            <person name="Souvorov A."/>
            <person name="Mackey A.J."/>
            <person name="Waterhouse R.M."/>
            <person name="Wyder S."/>
            <person name="Zdobnov E.M."/>
            <person name="Zdobnov E.M."/>
            <person name="Wyder S."/>
            <person name="Kriventseva E.V."/>
            <person name="Kadowaki T."/>
            <person name="Bork P."/>
            <person name="Aranda M."/>
            <person name="Bao R."/>
            <person name="Beermann A."/>
            <person name="Berns N."/>
            <person name="Bolognesi R."/>
            <person name="Bonneton F."/>
            <person name="Bopp D."/>
            <person name="Brown S.J."/>
            <person name="Bucher G."/>
            <person name="Butts T."/>
            <person name="Chaumot A."/>
            <person name="Denell R.E."/>
            <person name="Ferrier D.E."/>
            <person name="Friedrich M."/>
            <person name="Gordon C.M."/>
            <person name="Jindra M."/>
            <person name="Klingler M."/>
            <person name="Lan Q."/>
            <person name="Lattorff H.M."/>
            <person name="Laudet V."/>
            <person name="von Levetsow C."/>
            <person name="Liu Z."/>
            <person name="Lutz R."/>
            <person name="Lynch J.A."/>
            <person name="da Fonseca R.N."/>
            <person name="Posnien N."/>
            <person name="Reuter R."/>
            <person name="Roth S."/>
            <person name="Savard J."/>
            <person name="Schinko J.B."/>
            <person name="Schmitt C."/>
            <person name="Schoppmeier M."/>
            <person name="Schroder R."/>
            <person name="Shippy T.D."/>
            <person name="Simonnet F."/>
            <person name="Marques-Souza H."/>
            <person name="Tautz D."/>
            <person name="Tomoyasu Y."/>
            <person name="Trauner J."/>
            <person name="Van der Zee M."/>
            <person name="Vervoort M."/>
            <person name="Wittkopp N."/>
            <person name="Wimmer E.A."/>
            <person name="Yang X."/>
            <person name="Jones A.K."/>
            <person name="Sattelle D.B."/>
            <person name="Ebert P.R."/>
            <person name="Nelson D."/>
            <person name="Scott J.G."/>
            <person name="Beeman R.W."/>
            <person name="Muthukrishnan S."/>
            <person name="Kramer K.J."/>
            <person name="Arakane Y."/>
            <person name="Beeman R.W."/>
            <person name="Zhu Q."/>
            <person name="Hogenkamp D."/>
            <person name="Dixit R."/>
            <person name="Oppert B."/>
            <person name="Jiang H."/>
            <person name="Zou Z."/>
            <person name="Marshall J."/>
            <person name="Elpidina E."/>
            <person name="Vinokurov K."/>
            <person name="Oppert C."/>
            <person name="Zou Z."/>
            <person name="Evans J."/>
            <person name="Lu Z."/>
            <person name="Zhao P."/>
            <person name="Sumathipala N."/>
            <person name="Altincicek B."/>
            <person name="Vilcinskas A."/>
            <person name="Williams M."/>
            <person name="Hultmark D."/>
            <person name="Hetru C."/>
            <person name="Jiang H."/>
            <person name="Grimmelikhuijzen C.J."/>
            <person name="Hauser F."/>
            <person name="Cazzamali G."/>
            <person name="Williamson M."/>
            <person name="Park Y."/>
            <person name="Li B."/>
            <person name="Tanaka Y."/>
            <person name="Predel R."/>
            <person name="Neupert S."/>
            <person name="Schachtner J."/>
            <person name="Verleyen P."/>
            <person name="Raible F."/>
            <person name="Bork P."/>
            <person name="Friedrich M."/>
            <person name="Walden K.K."/>
            <person name="Robertson H.M."/>
            <person name="Angeli S."/>
            <person name="Foret S."/>
            <person name="Bucher G."/>
            <person name="Schuetz S."/>
            <person name="Maleszka R."/>
            <person name="Wimmer E.A."/>
            <person name="Beeman R.W."/>
            <person name="Lorenzen M."/>
            <person name="Tomoyasu Y."/>
            <person name="Miller S.C."/>
            <person name="Grossmann D."/>
            <person name="Bucher G."/>
        </authorList>
    </citation>
    <scope>NUCLEOTIDE SEQUENCE [LARGE SCALE GENOMIC DNA]</scope>
    <source>
        <strain evidence="3 4">Georgia GA2</strain>
    </source>
</reference>
<dbReference type="HOGENOM" id="CLU_330715_0_0_1"/>
<dbReference type="eggNOG" id="KOG0167">
    <property type="taxonomic scope" value="Eukaryota"/>
</dbReference>
<evidence type="ECO:0000259" key="2">
    <source>
        <dbReference type="Pfam" id="PF14381"/>
    </source>
</evidence>
<organism evidence="3 4">
    <name type="scientific">Tribolium castaneum</name>
    <name type="common">Red flour beetle</name>
    <dbReference type="NCBI Taxonomy" id="7070"/>
    <lineage>
        <taxon>Eukaryota</taxon>
        <taxon>Metazoa</taxon>
        <taxon>Ecdysozoa</taxon>
        <taxon>Arthropoda</taxon>
        <taxon>Hexapoda</taxon>
        <taxon>Insecta</taxon>
        <taxon>Pterygota</taxon>
        <taxon>Neoptera</taxon>
        <taxon>Endopterygota</taxon>
        <taxon>Coleoptera</taxon>
        <taxon>Polyphaga</taxon>
        <taxon>Cucujiformia</taxon>
        <taxon>Tenebrionidae</taxon>
        <taxon>Tenebrionidae incertae sedis</taxon>
        <taxon>Tribolium</taxon>
    </lineage>
</organism>
<keyword evidence="1" id="KW-0677">Repeat</keyword>
<dbReference type="AlphaFoldDB" id="D6W9F3"/>
<reference evidence="3 4" key="2">
    <citation type="journal article" date="2010" name="Nucleic Acids Res.">
        <title>BeetleBase in 2010: revisions to provide comprehensive genomic information for Tribolium castaneum.</title>
        <authorList>
            <person name="Kim H.S."/>
            <person name="Murphy T."/>
            <person name="Xia J."/>
            <person name="Caragea D."/>
            <person name="Park Y."/>
            <person name="Beeman R.W."/>
            <person name="Lorenzen M.D."/>
            <person name="Butcher S."/>
            <person name="Manak J.R."/>
            <person name="Brown S.J."/>
        </authorList>
    </citation>
    <scope>GENOME REANNOTATION</scope>
    <source>
        <strain evidence="3 4">Georgia GA2</strain>
    </source>
</reference>
<gene>
    <name evidence="3" type="primary">AUGUSTUS-3.0.2_00592</name>
    <name evidence="3" type="ORF">TcasGA2_TC000592</name>
</gene>
<sequence>MKPRKTKAKKSDLDESQHHAIKEKPYITKEIETSITLLESPESGLVLEALLFLSKYADIQRNNLIFLHSRGLMPKLLALLDHNICIVRLSLRLLSQLLALEAAQLELNQQKFDERVLKIAGFYTGHKDPHVKEFAILILAAFAKLGRAHILLAEAGLISAVLKTVKTPESDTILNSSLELFSKFIEMEQVRGDLPTEKDFHLDLFIQHLNTSEACFRTILVIFEKITYFSDDHLLNRLKECQIVEHMFDIIMDPSHAEHTQTCLNIVWHCMGNEITRTYFVTTLEFLKFCQWVKNCPPEVGLICARIFLELAKIDSIKQLLFDLSIEDTILSFFKSDDKQVLNVTCDSVCFMSKHKYCCEKIVTPIVVKKLLTILGRQNDVYDPDNETALSTLYYLSRRDSRTVHMVRAFDGVEILMRYLRKKLPQDSYRKLLEIVNMFVTNNQLQKVILSPDLYEIILTQTLSKFVEICKRSLEIMINCLGVEEFRNYFLLNHGSRVIVDKLATSTDEETIRLLVIFVHNALIFEKLANDFVLRKILLVLKKIPEGVKYRNPLIQRVINLVFNMCLPVKFFETGRLELMDKLHERFYVITGPWSEPFPFLEVLEIRRMSTINTIYVVDDCGHHKTDTKEAHDCFSIQRQSITESALCSSSIISISSDQMKCAINYGRLSHDPFLPKYFSRVEKLTSGVSRLPEKIQILAKFVADCLCGPTEKGSISDKLHTFKLHIECIKEKLGTSMIPIGYLRLGFHCERALLFKALADHVYIPATLVKGKSKLYWNEVALIQSEKKAKVLRMFVVDLMDNVGQLLPVGSRECNVYCDIL</sequence>
<dbReference type="EMBL" id="KQ971312">
    <property type="protein sequence ID" value="EEZ98165.1"/>
    <property type="molecule type" value="Genomic_DNA"/>
</dbReference>
<dbReference type="InterPro" id="IPR052441">
    <property type="entry name" value="Armadillo-Ser/Thr_Kinase"/>
</dbReference>
<dbReference type="PANTHER" id="PTHR46618:SF1">
    <property type="entry name" value="ARMADILLO REPEAT-CONTAINING PROTEIN 3"/>
    <property type="match status" value="1"/>
</dbReference>
<accession>D6W9F3</accession>